<dbReference type="AlphaFoldDB" id="A0A0M4EG63"/>
<keyword evidence="3" id="KW-0732">Signal</keyword>
<protein>
    <submittedName>
        <fullName evidence="4">Cpr67Fa1</fullName>
    </submittedName>
</protein>
<dbReference type="PROSITE" id="PS00233">
    <property type="entry name" value="CHIT_BIND_RR_1"/>
    <property type="match status" value="1"/>
</dbReference>
<dbReference type="GO" id="GO:0062129">
    <property type="term" value="C:chitin-based extracellular matrix"/>
    <property type="evidence" value="ECO:0007669"/>
    <property type="project" value="TreeGrafter"/>
</dbReference>
<dbReference type="InterPro" id="IPR000618">
    <property type="entry name" value="Insect_cuticle"/>
</dbReference>
<feature type="chain" id="PRO_5005793151" evidence="3">
    <location>
        <begin position="18"/>
        <end position="129"/>
    </location>
</feature>
<feature type="non-terminal residue" evidence="4">
    <location>
        <position position="129"/>
    </location>
</feature>
<keyword evidence="5" id="KW-1185">Reference proteome</keyword>
<dbReference type="GO" id="GO:0008010">
    <property type="term" value="F:structural constituent of chitin-based larval cuticle"/>
    <property type="evidence" value="ECO:0007669"/>
    <property type="project" value="TreeGrafter"/>
</dbReference>
<dbReference type="InterPro" id="IPR031311">
    <property type="entry name" value="CHIT_BIND_RR_consensus"/>
</dbReference>
<dbReference type="PROSITE" id="PS51155">
    <property type="entry name" value="CHIT_BIND_RR_2"/>
    <property type="match status" value="1"/>
</dbReference>
<dbReference type="PANTHER" id="PTHR10380:SF237">
    <property type="entry name" value="CUTICULAR PROTEIN 65AU, ISOFORM A-RELATED"/>
    <property type="match status" value="1"/>
</dbReference>
<dbReference type="Pfam" id="PF00379">
    <property type="entry name" value="Chitin_bind_4"/>
    <property type="match status" value="1"/>
</dbReference>
<dbReference type="OrthoDB" id="6343684at2759"/>
<dbReference type="PRINTS" id="PR00947">
    <property type="entry name" value="CUTICLE"/>
</dbReference>
<dbReference type="Proteomes" id="UP000494163">
    <property type="component" value="Chromosome 3L"/>
</dbReference>
<dbReference type="OMA" id="QGQQFVR"/>
<dbReference type="STRING" id="30019.A0A0M4EG63"/>
<keyword evidence="1 2" id="KW-0193">Cuticle</keyword>
<reference evidence="4 5" key="1">
    <citation type="submission" date="2015-08" db="EMBL/GenBank/DDBJ databases">
        <title>Ancestral chromatin configuration constrains chromatin evolution on differentiating sex chromosomes in Drosophila.</title>
        <authorList>
            <person name="Zhou Q."/>
            <person name="Bachtrog D."/>
        </authorList>
    </citation>
    <scope>NUCLEOTIDE SEQUENCE [LARGE SCALE GENOMIC DNA]</scope>
    <source>
        <tissue evidence="4">Whole larvae</tissue>
    </source>
</reference>
<evidence type="ECO:0000256" key="3">
    <source>
        <dbReference type="SAM" id="SignalP"/>
    </source>
</evidence>
<proteinExistence type="predicted"/>
<evidence type="ECO:0000256" key="1">
    <source>
        <dbReference type="ARBA" id="ARBA00022460"/>
    </source>
</evidence>
<feature type="signal peptide" evidence="3">
    <location>
        <begin position="1"/>
        <end position="17"/>
    </location>
</feature>
<evidence type="ECO:0000256" key="2">
    <source>
        <dbReference type="PROSITE-ProRule" id="PRU00497"/>
    </source>
</evidence>
<evidence type="ECO:0000313" key="4">
    <source>
        <dbReference type="EMBL" id="ALC45071.1"/>
    </source>
</evidence>
<dbReference type="EMBL" id="CP012525">
    <property type="protein sequence ID" value="ALC45071.1"/>
    <property type="molecule type" value="Genomic_DNA"/>
</dbReference>
<name>A0A0M4EG63_DROBS</name>
<accession>A0A0M4EG63</accession>
<gene>
    <name evidence="4" type="ORF">Dbus_chr3Lg2237</name>
</gene>
<dbReference type="PANTHER" id="PTHR10380">
    <property type="entry name" value="CUTICLE PROTEIN"/>
    <property type="match status" value="1"/>
</dbReference>
<feature type="non-terminal residue" evidence="4">
    <location>
        <position position="1"/>
    </location>
</feature>
<sequence>LFLQLLIAAAFVACAYAQYDHQATSSQSQDIRPDGSYQYKYETSNGIAGQEAGVGGEYANGGYSYYSPEGQLVQVAYVADGNGFQPQGSHLPVGPAIPPAILRSLEYIRTHPSYESTEQARFVQQPRFV</sequence>
<dbReference type="InterPro" id="IPR050468">
    <property type="entry name" value="Cuticle_Struct_Prot"/>
</dbReference>
<organism evidence="4 5">
    <name type="scientific">Drosophila busckii</name>
    <name type="common">Fruit fly</name>
    <dbReference type="NCBI Taxonomy" id="30019"/>
    <lineage>
        <taxon>Eukaryota</taxon>
        <taxon>Metazoa</taxon>
        <taxon>Ecdysozoa</taxon>
        <taxon>Arthropoda</taxon>
        <taxon>Hexapoda</taxon>
        <taxon>Insecta</taxon>
        <taxon>Pterygota</taxon>
        <taxon>Neoptera</taxon>
        <taxon>Endopterygota</taxon>
        <taxon>Diptera</taxon>
        <taxon>Brachycera</taxon>
        <taxon>Muscomorpha</taxon>
        <taxon>Ephydroidea</taxon>
        <taxon>Drosophilidae</taxon>
        <taxon>Drosophila</taxon>
    </lineage>
</organism>
<evidence type="ECO:0000313" key="5">
    <source>
        <dbReference type="Proteomes" id="UP000494163"/>
    </source>
</evidence>